<sequence>MCHQSEDDAESQHIVRAYRRRRGVLTVHVYVDDQYAFPGLYDLWHRSMYSSRDGSCVLLHVQTSLLLYRVLFALISILSHMFVVVSTSNFTKSLSCKYAHLDASPSHFTEFVYVWGRSRTHSQRWRDYAHWLTPTLSFMAPAVCLGLRPSVLSVPLLRVAAFRVRGSSAHIRNPWETTPQKCHIHDPLPRASHPAPSLPHLLLYPKVIKKVTFINPSIKISIRARDWALLWIGRRPGDFALVCAVELVIGRHCVGDFGLVGA</sequence>
<feature type="transmembrane region" description="Helical" evidence="1">
    <location>
        <begin position="66"/>
        <end position="85"/>
    </location>
</feature>
<gene>
    <name evidence="2" type="ORF">BDN71DRAFT_1436217</name>
</gene>
<keyword evidence="3" id="KW-1185">Reference proteome</keyword>
<protein>
    <submittedName>
        <fullName evidence="2">Uncharacterized protein</fullName>
    </submittedName>
</protein>
<organism evidence="2 3">
    <name type="scientific">Pleurotus eryngii</name>
    <name type="common">Boletus of the steppes</name>
    <dbReference type="NCBI Taxonomy" id="5323"/>
    <lineage>
        <taxon>Eukaryota</taxon>
        <taxon>Fungi</taxon>
        <taxon>Dikarya</taxon>
        <taxon>Basidiomycota</taxon>
        <taxon>Agaricomycotina</taxon>
        <taxon>Agaricomycetes</taxon>
        <taxon>Agaricomycetidae</taxon>
        <taxon>Agaricales</taxon>
        <taxon>Pleurotineae</taxon>
        <taxon>Pleurotaceae</taxon>
        <taxon>Pleurotus</taxon>
    </lineage>
</organism>
<evidence type="ECO:0000256" key="1">
    <source>
        <dbReference type="SAM" id="Phobius"/>
    </source>
</evidence>
<dbReference type="AlphaFoldDB" id="A0A9P5ZIE2"/>
<accession>A0A9P5ZIE2</accession>
<dbReference type="Proteomes" id="UP000807025">
    <property type="component" value="Unassembled WGS sequence"/>
</dbReference>
<keyword evidence="1" id="KW-0812">Transmembrane</keyword>
<proteinExistence type="predicted"/>
<evidence type="ECO:0000313" key="3">
    <source>
        <dbReference type="Proteomes" id="UP000807025"/>
    </source>
</evidence>
<comment type="caution">
    <text evidence="2">The sequence shown here is derived from an EMBL/GenBank/DDBJ whole genome shotgun (WGS) entry which is preliminary data.</text>
</comment>
<reference evidence="2" key="1">
    <citation type="submission" date="2020-11" db="EMBL/GenBank/DDBJ databases">
        <authorList>
            <consortium name="DOE Joint Genome Institute"/>
            <person name="Ahrendt S."/>
            <person name="Riley R."/>
            <person name="Andreopoulos W."/>
            <person name="Labutti K."/>
            <person name="Pangilinan J."/>
            <person name="Ruiz-Duenas F.J."/>
            <person name="Barrasa J.M."/>
            <person name="Sanchez-Garcia M."/>
            <person name="Camarero S."/>
            <person name="Miyauchi S."/>
            <person name="Serrano A."/>
            <person name="Linde D."/>
            <person name="Babiker R."/>
            <person name="Drula E."/>
            <person name="Ayuso-Fernandez I."/>
            <person name="Pacheco R."/>
            <person name="Padilla G."/>
            <person name="Ferreira P."/>
            <person name="Barriuso J."/>
            <person name="Kellner H."/>
            <person name="Castanera R."/>
            <person name="Alfaro M."/>
            <person name="Ramirez L."/>
            <person name="Pisabarro A.G."/>
            <person name="Kuo A."/>
            <person name="Tritt A."/>
            <person name="Lipzen A."/>
            <person name="He G."/>
            <person name="Yan M."/>
            <person name="Ng V."/>
            <person name="Cullen D."/>
            <person name="Martin F."/>
            <person name="Rosso M.-N."/>
            <person name="Henrissat B."/>
            <person name="Hibbett D."/>
            <person name="Martinez A.T."/>
            <person name="Grigoriev I.V."/>
        </authorList>
    </citation>
    <scope>NUCLEOTIDE SEQUENCE</scope>
    <source>
        <strain evidence="2">ATCC 90797</strain>
    </source>
</reference>
<evidence type="ECO:0000313" key="2">
    <source>
        <dbReference type="EMBL" id="KAF9488329.1"/>
    </source>
</evidence>
<keyword evidence="1" id="KW-0472">Membrane</keyword>
<keyword evidence="1" id="KW-1133">Transmembrane helix</keyword>
<name>A0A9P5ZIE2_PLEER</name>
<dbReference type="EMBL" id="MU154719">
    <property type="protein sequence ID" value="KAF9488329.1"/>
    <property type="molecule type" value="Genomic_DNA"/>
</dbReference>